<evidence type="ECO:0000256" key="1">
    <source>
        <dbReference type="SAM" id="MobiDB-lite"/>
    </source>
</evidence>
<sequence>MLGNGVMWGHLQSCLCTFPERLEACGTEAMAYGRCVQAFTAPGQPPGEESLHARVRGPAGLLHSRGQEDPNKRSLGSPRTPPPLAVTAPKGKRLKPGTLLWLKRSEMR</sequence>
<dbReference type="Ensembl" id="ENSCWAT00000031911.1">
    <property type="protein sequence ID" value="ENSCWAP00000029459.1"/>
    <property type="gene ID" value="ENSCWAG00000022041.1"/>
</dbReference>
<feature type="region of interest" description="Disordered" evidence="1">
    <location>
        <begin position="42"/>
        <end position="97"/>
    </location>
</feature>
<evidence type="ECO:0000313" key="2">
    <source>
        <dbReference type="Ensembl" id="ENSCWAP00000029459.1"/>
    </source>
</evidence>
<reference evidence="2" key="2">
    <citation type="submission" date="2025-09" db="UniProtKB">
        <authorList>
            <consortium name="Ensembl"/>
        </authorList>
    </citation>
    <scope>IDENTIFICATION</scope>
</reference>
<proteinExistence type="predicted"/>
<dbReference type="AlphaFoldDB" id="A0A8C3YWV5"/>
<evidence type="ECO:0000313" key="3">
    <source>
        <dbReference type="Proteomes" id="UP000694540"/>
    </source>
</evidence>
<name>A0A8C3YWV5_9CETA</name>
<organism evidence="2 3">
    <name type="scientific">Catagonus wagneri</name>
    <name type="common">Chacoan peccary</name>
    <dbReference type="NCBI Taxonomy" id="51154"/>
    <lineage>
        <taxon>Eukaryota</taxon>
        <taxon>Metazoa</taxon>
        <taxon>Chordata</taxon>
        <taxon>Craniata</taxon>
        <taxon>Vertebrata</taxon>
        <taxon>Euteleostomi</taxon>
        <taxon>Mammalia</taxon>
        <taxon>Eutheria</taxon>
        <taxon>Laurasiatheria</taxon>
        <taxon>Artiodactyla</taxon>
        <taxon>Suina</taxon>
        <taxon>Tayassuidae</taxon>
        <taxon>Catagonus</taxon>
    </lineage>
</organism>
<reference evidence="2" key="1">
    <citation type="submission" date="2025-08" db="UniProtKB">
        <authorList>
            <consortium name="Ensembl"/>
        </authorList>
    </citation>
    <scope>IDENTIFICATION</scope>
</reference>
<accession>A0A8C3YWV5</accession>
<protein>
    <submittedName>
        <fullName evidence="2">Uncharacterized protein</fullName>
    </submittedName>
</protein>
<keyword evidence="3" id="KW-1185">Reference proteome</keyword>
<dbReference type="Proteomes" id="UP000694540">
    <property type="component" value="Unplaced"/>
</dbReference>